<feature type="compositionally biased region" description="Polar residues" evidence="5">
    <location>
        <begin position="30"/>
        <end position="55"/>
    </location>
</feature>
<dbReference type="InterPro" id="IPR017930">
    <property type="entry name" value="Myb_dom"/>
</dbReference>
<dbReference type="PROSITE" id="PS51294">
    <property type="entry name" value="HTH_MYB"/>
    <property type="match status" value="2"/>
</dbReference>
<dbReference type="Gene3D" id="1.10.10.60">
    <property type="entry name" value="Homeodomain-like"/>
    <property type="match status" value="2"/>
</dbReference>
<dbReference type="InterPro" id="IPR009057">
    <property type="entry name" value="Homeodomain-like_sf"/>
</dbReference>
<dbReference type="InterPro" id="IPR051575">
    <property type="entry name" value="Myb-like_DNA-bd"/>
</dbReference>
<dbReference type="GeneID" id="94836196"/>
<keyword evidence="3" id="KW-0804">Transcription</keyword>
<dbReference type="Pfam" id="PF13921">
    <property type="entry name" value="Myb_DNA-bind_6"/>
    <property type="match status" value="1"/>
</dbReference>
<dbReference type="CDD" id="cd00167">
    <property type="entry name" value="SANT"/>
    <property type="match status" value="2"/>
</dbReference>
<feature type="domain" description="Myb-like" evidence="6">
    <location>
        <begin position="126"/>
        <end position="177"/>
    </location>
</feature>
<keyword evidence="1" id="KW-0805">Transcription regulation</keyword>
<keyword evidence="4" id="KW-0539">Nucleus</keyword>
<organism evidence="8 9">
    <name type="scientific">Tritrichomonas foetus</name>
    <dbReference type="NCBI Taxonomy" id="1144522"/>
    <lineage>
        <taxon>Eukaryota</taxon>
        <taxon>Metamonada</taxon>
        <taxon>Parabasalia</taxon>
        <taxon>Tritrichomonadida</taxon>
        <taxon>Tritrichomonadidae</taxon>
        <taxon>Tritrichomonas</taxon>
    </lineage>
</organism>
<proteinExistence type="predicted"/>
<keyword evidence="2" id="KW-0238">DNA-binding</keyword>
<feature type="domain" description="HTH myb-type" evidence="7">
    <location>
        <begin position="126"/>
        <end position="181"/>
    </location>
</feature>
<dbReference type="PANTHER" id="PTHR46621:SF1">
    <property type="entry name" value="SNRNA-ACTIVATING PROTEIN COMPLEX SUBUNIT 4"/>
    <property type="match status" value="1"/>
</dbReference>
<evidence type="ECO:0000256" key="3">
    <source>
        <dbReference type="ARBA" id="ARBA00023163"/>
    </source>
</evidence>
<dbReference type="VEuPathDB" id="TrichDB:TRFO_20588"/>
<dbReference type="GO" id="GO:0019185">
    <property type="term" value="C:snRNA-activating protein complex"/>
    <property type="evidence" value="ECO:0007669"/>
    <property type="project" value="TreeGrafter"/>
</dbReference>
<dbReference type="SMART" id="SM00717">
    <property type="entry name" value="SANT"/>
    <property type="match status" value="2"/>
</dbReference>
<reference evidence="8" key="1">
    <citation type="submission" date="2016-10" db="EMBL/GenBank/DDBJ databases">
        <authorList>
            <person name="Benchimol M."/>
            <person name="Almeida L.G."/>
            <person name="Vasconcelos A.T."/>
            <person name="Perreira-Neves A."/>
            <person name="Rosa I.A."/>
            <person name="Tasca T."/>
            <person name="Bogo M.R."/>
            <person name="de Souza W."/>
        </authorList>
    </citation>
    <scope>NUCLEOTIDE SEQUENCE [LARGE SCALE GENOMIC DNA]</scope>
    <source>
        <strain evidence="8">K</strain>
    </source>
</reference>
<gene>
    <name evidence="8" type="ORF">TRFO_20588</name>
</gene>
<evidence type="ECO:0000256" key="1">
    <source>
        <dbReference type="ARBA" id="ARBA00023015"/>
    </source>
</evidence>
<comment type="caution">
    <text evidence="8">The sequence shown here is derived from an EMBL/GenBank/DDBJ whole genome shotgun (WGS) entry which is preliminary data.</text>
</comment>
<evidence type="ECO:0000256" key="5">
    <source>
        <dbReference type="SAM" id="MobiDB-lite"/>
    </source>
</evidence>
<dbReference type="InterPro" id="IPR001005">
    <property type="entry name" value="SANT/Myb"/>
</dbReference>
<feature type="compositionally biased region" description="Low complexity" evidence="5">
    <location>
        <begin position="79"/>
        <end position="125"/>
    </location>
</feature>
<sequence length="436" mass="49675">MRRNKNDDDDDYLVAVQKEKLARRRKAYKSASSHNSSKLKNNRPSKVPYSESSGNLLKSNSRRFVLNLSPEMSAHIMSSIPPNNVPNNIPNNISNNISNRSSSNSTHSRSSTSPNSNNMANGSNNLQRKRRRLFTCQEDKLLISLVERHGVNSWIKIAEMIPGRTSRQCKERYNTYLSPDVNNSPWSESEDELLLAKVIEIGKKWAEISRCFNGRTANSVKNRYHLHLRGHVQETNQTKKLLELSIPNEKENIDHLTNHKNGNQFFQLNDQKNIIDTNSIMDDNSIMNPNSLLNPNKIMEANSVMNPTQYYALLTNQSNALQAYEYVNLRDAILNPGFPNKQIQSTPLMQEIILPELNQIEAILINEKNHFVMKSPSTSPQALPQMIYTSGITINSEPKRCKGAEIYQIENLLVKPSKTISFPRIERPSSHIPFPI</sequence>
<evidence type="ECO:0000256" key="2">
    <source>
        <dbReference type="ARBA" id="ARBA00023125"/>
    </source>
</evidence>
<feature type="domain" description="HTH myb-type" evidence="7">
    <location>
        <begin position="185"/>
        <end position="232"/>
    </location>
</feature>
<feature type="region of interest" description="Disordered" evidence="5">
    <location>
        <begin position="79"/>
        <end position="126"/>
    </location>
</feature>
<feature type="domain" description="Myb-like" evidence="6">
    <location>
        <begin position="178"/>
        <end position="228"/>
    </location>
</feature>
<dbReference type="GO" id="GO:0001006">
    <property type="term" value="F:RNA polymerase III type 3 promoter sequence-specific DNA binding"/>
    <property type="evidence" value="ECO:0007669"/>
    <property type="project" value="TreeGrafter"/>
</dbReference>
<evidence type="ECO:0008006" key="10">
    <source>
        <dbReference type="Google" id="ProtNLM"/>
    </source>
</evidence>
<evidence type="ECO:0000313" key="9">
    <source>
        <dbReference type="Proteomes" id="UP000179807"/>
    </source>
</evidence>
<evidence type="ECO:0000259" key="6">
    <source>
        <dbReference type="PROSITE" id="PS50090"/>
    </source>
</evidence>
<dbReference type="GO" id="GO:0000978">
    <property type="term" value="F:RNA polymerase II cis-regulatory region sequence-specific DNA binding"/>
    <property type="evidence" value="ECO:0007669"/>
    <property type="project" value="TreeGrafter"/>
</dbReference>
<dbReference type="AlphaFoldDB" id="A0A1J4KK29"/>
<dbReference type="SUPFAM" id="SSF46689">
    <property type="entry name" value="Homeodomain-like"/>
    <property type="match status" value="1"/>
</dbReference>
<name>A0A1J4KK29_9EUKA</name>
<dbReference type="RefSeq" id="XP_068363340.1">
    <property type="nucleotide sequence ID" value="XM_068501492.1"/>
</dbReference>
<dbReference type="Proteomes" id="UP000179807">
    <property type="component" value="Unassembled WGS sequence"/>
</dbReference>
<evidence type="ECO:0000259" key="7">
    <source>
        <dbReference type="PROSITE" id="PS51294"/>
    </source>
</evidence>
<dbReference type="GO" id="GO:0042796">
    <property type="term" value="P:snRNA transcription by RNA polymerase III"/>
    <property type="evidence" value="ECO:0007669"/>
    <property type="project" value="TreeGrafter"/>
</dbReference>
<feature type="region of interest" description="Disordered" evidence="5">
    <location>
        <begin position="21"/>
        <end position="55"/>
    </location>
</feature>
<dbReference type="GO" id="GO:0042795">
    <property type="term" value="P:snRNA transcription by RNA polymerase II"/>
    <property type="evidence" value="ECO:0007669"/>
    <property type="project" value="TreeGrafter"/>
</dbReference>
<dbReference type="OrthoDB" id="2143914at2759"/>
<evidence type="ECO:0000313" key="8">
    <source>
        <dbReference type="EMBL" id="OHT10204.1"/>
    </source>
</evidence>
<keyword evidence="9" id="KW-1185">Reference proteome</keyword>
<protein>
    <recommendedName>
        <fullName evidence="10">Myb-like DNA-binding domain containing protein</fullName>
    </recommendedName>
</protein>
<evidence type="ECO:0000256" key="4">
    <source>
        <dbReference type="ARBA" id="ARBA00023242"/>
    </source>
</evidence>
<accession>A0A1J4KK29</accession>
<dbReference type="PROSITE" id="PS50090">
    <property type="entry name" value="MYB_LIKE"/>
    <property type="match status" value="2"/>
</dbReference>
<dbReference type="EMBL" id="MLAK01000618">
    <property type="protein sequence ID" value="OHT10204.1"/>
    <property type="molecule type" value="Genomic_DNA"/>
</dbReference>
<dbReference type="PANTHER" id="PTHR46621">
    <property type="entry name" value="SNRNA-ACTIVATING PROTEIN COMPLEX SUBUNIT 4"/>
    <property type="match status" value="1"/>
</dbReference>